<evidence type="ECO:0000313" key="6">
    <source>
        <dbReference type="Proteomes" id="UP000199054"/>
    </source>
</evidence>
<dbReference type="GO" id="GO:0043190">
    <property type="term" value="C:ATP-binding cassette (ABC) transporter complex"/>
    <property type="evidence" value="ECO:0007669"/>
    <property type="project" value="InterPro"/>
</dbReference>
<dbReference type="PROSITE" id="PS50893">
    <property type="entry name" value="ABC_TRANSPORTER_2"/>
    <property type="match status" value="1"/>
</dbReference>
<dbReference type="Pfam" id="PF00005">
    <property type="entry name" value="ABC_tran"/>
    <property type="match status" value="1"/>
</dbReference>
<protein>
    <submittedName>
        <fullName evidence="5">Putative spermidine/putrescine transport system ATP-binding protein</fullName>
    </submittedName>
</protein>
<dbReference type="GO" id="GO:0005524">
    <property type="term" value="F:ATP binding"/>
    <property type="evidence" value="ECO:0007669"/>
    <property type="project" value="UniProtKB-KW"/>
</dbReference>
<gene>
    <name evidence="5" type="ORF">SAMN04489859_10768</name>
</gene>
<keyword evidence="1" id="KW-0813">Transport</keyword>
<dbReference type="STRING" id="34002.SAMN04489859_10768"/>
<dbReference type="FunFam" id="3.40.50.300:FF:000133">
    <property type="entry name" value="Spermidine/putrescine import ATP-binding protein PotA"/>
    <property type="match status" value="1"/>
</dbReference>
<dbReference type="GO" id="GO:0022857">
    <property type="term" value="F:transmembrane transporter activity"/>
    <property type="evidence" value="ECO:0007669"/>
    <property type="project" value="InterPro"/>
</dbReference>
<dbReference type="InterPro" id="IPR008995">
    <property type="entry name" value="Mo/tungstate-bd_C_term_dom"/>
</dbReference>
<dbReference type="AlphaFoldDB" id="A0A1H8P0V0"/>
<dbReference type="GO" id="GO:0016887">
    <property type="term" value="F:ATP hydrolysis activity"/>
    <property type="evidence" value="ECO:0007669"/>
    <property type="project" value="InterPro"/>
</dbReference>
<dbReference type="InterPro" id="IPR013611">
    <property type="entry name" value="Transp-assoc_OB_typ2"/>
</dbReference>
<dbReference type="SUPFAM" id="SSF50331">
    <property type="entry name" value="MOP-like"/>
    <property type="match status" value="1"/>
</dbReference>
<sequence>MSTLTLRGLAKTYAPNVRAVKSIDLEVQSGEFVSLLGSSGCGKTTTLQMVAGFVAPTAGQVLLDGRDVTYLEPDKRDMGVVFQSYALFPHMTVTQNVRFGLEMRRLPESEIKERVAEALSMVRLAGLDDRYPSELSGGQRQRVAIARVLAIRPRVLLLDEPMSNLDAKLRGEMHVELRGLQRRLGITTILVTHDQVEAMTMSDRIAVMANGTIAELGTPQEVYDIPATEFAFNFLGQSNTITGKVLGHDDSFTQVRVGSSTINIPQRNAGLAGDVRFFIRPERLMLTSPETGIITGRVATRLFLGNTWTYEIDSPLGRLRVFKVNTRGGQPQEGDQVGIKWNEADMQSASEEIAHV</sequence>
<name>A0A1H8P0V0_9RHOB</name>
<dbReference type="Proteomes" id="UP000199054">
    <property type="component" value="Unassembled WGS sequence"/>
</dbReference>
<organism evidence="5 6">
    <name type="scientific">Paracoccus alcaliphilus</name>
    <dbReference type="NCBI Taxonomy" id="34002"/>
    <lineage>
        <taxon>Bacteria</taxon>
        <taxon>Pseudomonadati</taxon>
        <taxon>Pseudomonadota</taxon>
        <taxon>Alphaproteobacteria</taxon>
        <taxon>Rhodobacterales</taxon>
        <taxon>Paracoccaceae</taxon>
        <taxon>Paracoccus</taxon>
    </lineage>
</organism>
<dbReference type="InterPro" id="IPR017871">
    <property type="entry name" value="ABC_transporter-like_CS"/>
</dbReference>
<dbReference type="GO" id="GO:0015847">
    <property type="term" value="P:putrescine transport"/>
    <property type="evidence" value="ECO:0007669"/>
    <property type="project" value="UniProtKB-ARBA"/>
</dbReference>
<dbReference type="InterPro" id="IPR027417">
    <property type="entry name" value="P-loop_NTPase"/>
</dbReference>
<keyword evidence="3 5" id="KW-0067">ATP-binding</keyword>
<proteinExistence type="predicted"/>
<dbReference type="InterPro" id="IPR050093">
    <property type="entry name" value="ABC_SmlMolc_Importer"/>
</dbReference>
<reference evidence="5 6" key="1">
    <citation type="submission" date="2016-10" db="EMBL/GenBank/DDBJ databases">
        <authorList>
            <person name="de Groot N.N."/>
        </authorList>
    </citation>
    <scope>NUCLEOTIDE SEQUENCE [LARGE SCALE GENOMIC DNA]</scope>
    <source>
        <strain evidence="5 6">DSM 8512</strain>
    </source>
</reference>
<dbReference type="InterPro" id="IPR003593">
    <property type="entry name" value="AAA+_ATPase"/>
</dbReference>
<dbReference type="RefSeq" id="WP_090617839.1">
    <property type="nucleotide sequence ID" value="NZ_CP067124.1"/>
</dbReference>
<dbReference type="SUPFAM" id="SSF52540">
    <property type="entry name" value="P-loop containing nucleoside triphosphate hydrolases"/>
    <property type="match status" value="1"/>
</dbReference>
<evidence type="ECO:0000256" key="2">
    <source>
        <dbReference type="ARBA" id="ARBA00022741"/>
    </source>
</evidence>
<dbReference type="OrthoDB" id="9802264at2"/>
<keyword evidence="2" id="KW-0547">Nucleotide-binding</keyword>
<evidence type="ECO:0000259" key="4">
    <source>
        <dbReference type="PROSITE" id="PS50893"/>
    </source>
</evidence>
<feature type="domain" description="ABC transporter" evidence="4">
    <location>
        <begin position="4"/>
        <end position="235"/>
    </location>
</feature>
<dbReference type="PANTHER" id="PTHR42781">
    <property type="entry name" value="SPERMIDINE/PUTRESCINE IMPORT ATP-BINDING PROTEIN POTA"/>
    <property type="match status" value="1"/>
</dbReference>
<keyword evidence="6" id="KW-1185">Reference proteome</keyword>
<evidence type="ECO:0000256" key="1">
    <source>
        <dbReference type="ARBA" id="ARBA00022448"/>
    </source>
</evidence>
<dbReference type="Gene3D" id="3.40.50.300">
    <property type="entry name" value="P-loop containing nucleotide triphosphate hydrolases"/>
    <property type="match status" value="1"/>
</dbReference>
<accession>A0A1H8P0V0</accession>
<dbReference type="EMBL" id="FODE01000076">
    <property type="protein sequence ID" value="SEO35546.1"/>
    <property type="molecule type" value="Genomic_DNA"/>
</dbReference>
<evidence type="ECO:0000313" key="5">
    <source>
        <dbReference type="EMBL" id="SEO35546.1"/>
    </source>
</evidence>
<dbReference type="Gene3D" id="2.40.50.100">
    <property type="match status" value="1"/>
</dbReference>
<evidence type="ECO:0000256" key="3">
    <source>
        <dbReference type="ARBA" id="ARBA00022840"/>
    </source>
</evidence>
<dbReference type="PROSITE" id="PS00211">
    <property type="entry name" value="ABC_TRANSPORTER_1"/>
    <property type="match status" value="1"/>
</dbReference>
<dbReference type="SMART" id="SM00382">
    <property type="entry name" value="AAA"/>
    <property type="match status" value="1"/>
</dbReference>
<dbReference type="InterPro" id="IPR003439">
    <property type="entry name" value="ABC_transporter-like_ATP-bd"/>
</dbReference>
<dbReference type="Pfam" id="PF08402">
    <property type="entry name" value="TOBE_2"/>
    <property type="match status" value="1"/>
</dbReference>
<dbReference type="PANTHER" id="PTHR42781:SF4">
    <property type="entry name" value="SPERMIDINE_PUTRESCINE IMPORT ATP-BINDING PROTEIN POTA"/>
    <property type="match status" value="1"/>
</dbReference>